<gene>
    <name evidence="2" type="ORF">P256_01476</name>
</gene>
<dbReference type="Proteomes" id="UP000023785">
    <property type="component" value="Unassembled WGS sequence"/>
</dbReference>
<dbReference type="RefSeq" id="WP_023273099.1">
    <property type="nucleotide sequence ID" value="NZ_KI530723.1"/>
</dbReference>
<dbReference type="HOGENOM" id="CLU_129294_1_0_6"/>
<protein>
    <recommendedName>
        <fullName evidence="4">Transmembrane protein</fullName>
    </recommendedName>
</protein>
<dbReference type="AlphaFoldDB" id="V2TRG5"/>
<keyword evidence="1" id="KW-0472">Membrane</keyword>
<dbReference type="eggNOG" id="COG3671">
    <property type="taxonomic scope" value="Bacteria"/>
</dbReference>
<dbReference type="PATRIC" id="fig|1392540.3.peg.1428"/>
<keyword evidence="1" id="KW-0812">Transmembrane</keyword>
<comment type="caution">
    <text evidence="2">The sequence shown here is derived from an EMBL/GenBank/DDBJ whole genome shotgun (WGS) entry which is preliminary data.</text>
</comment>
<feature type="transmembrane region" description="Helical" evidence="1">
    <location>
        <begin position="95"/>
        <end position="118"/>
    </location>
</feature>
<organism evidence="2 3">
    <name type="scientific">Acinetobacter nectaris CIP 110549</name>
    <dbReference type="NCBI Taxonomy" id="1392540"/>
    <lineage>
        <taxon>Bacteria</taxon>
        <taxon>Pseudomonadati</taxon>
        <taxon>Pseudomonadota</taxon>
        <taxon>Gammaproteobacteria</taxon>
        <taxon>Moraxellales</taxon>
        <taxon>Moraxellaceae</taxon>
        <taxon>Acinetobacter</taxon>
    </lineage>
</organism>
<sequence>MSFDAQFKSDKTLTFVLYVLYIAAIFSAGILAVVALIINYVKRSDVKGTIFESHFGWQIRTVWLYLLWNILGGVPLFVFLFTTNDIPQPLEGTDLAFTSIGLVIWIAVVVIAWIWIIYRAIKGLIVLNDNKAIS</sequence>
<dbReference type="EMBL" id="AYER01000006">
    <property type="protein sequence ID" value="ESK38660.1"/>
    <property type="molecule type" value="Genomic_DNA"/>
</dbReference>
<evidence type="ECO:0000313" key="2">
    <source>
        <dbReference type="EMBL" id="ESK38660.1"/>
    </source>
</evidence>
<dbReference type="STRING" id="1392540.P256_01476"/>
<evidence type="ECO:0000256" key="1">
    <source>
        <dbReference type="SAM" id="Phobius"/>
    </source>
</evidence>
<dbReference type="OrthoDB" id="5405464at2"/>
<keyword evidence="3" id="KW-1185">Reference proteome</keyword>
<feature type="transmembrane region" description="Helical" evidence="1">
    <location>
        <begin position="62"/>
        <end position="83"/>
    </location>
</feature>
<name>V2TRG5_9GAMM</name>
<evidence type="ECO:0008006" key="4">
    <source>
        <dbReference type="Google" id="ProtNLM"/>
    </source>
</evidence>
<keyword evidence="1" id="KW-1133">Transmembrane helix</keyword>
<proteinExistence type="predicted"/>
<reference evidence="2 3" key="1">
    <citation type="submission" date="2013-10" db="EMBL/GenBank/DDBJ databases">
        <title>The Genome Sequence of Acinetobacter nectaris CIP 110549.</title>
        <authorList>
            <consortium name="The Broad Institute Genomics Platform"/>
            <consortium name="The Broad Institute Genome Sequencing Center for Infectious Disease"/>
            <person name="Cerqueira G."/>
            <person name="Feldgarden M."/>
            <person name="Courvalin P."/>
            <person name="Grillot-Courvalin C."/>
            <person name="Clermont D."/>
            <person name="Rocha E."/>
            <person name="Yoon E.-J."/>
            <person name="Nemec A."/>
            <person name="Young S.K."/>
            <person name="Zeng Q."/>
            <person name="Gargeya S."/>
            <person name="Fitzgerald M."/>
            <person name="Abouelleil A."/>
            <person name="Alvarado L."/>
            <person name="Berlin A.M."/>
            <person name="Chapman S.B."/>
            <person name="Gainer-Dewar J."/>
            <person name="Goldberg J."/>
            <person name="Gnerre S."/>
            <person name="Griggs A."/>
            <person name="Gujja S."/>
            <person name="Hansen M."/>
            <person name="Howarth C."/>
            <person name="Imamovic A."/>
            <person name="Ireland A."/>
            <person name="Larimer J."/>
            <person name="McCowan C."/>
            <person name="Murphy C."/>
            <person name="Pearson M."/>
            <person name="Poon T.W."/>
            <person name="Priest M."/>
            <person name="Roberts A."/>
            <person name="Saif S."/>
            <person name="Shea T."/>
            <person name="Sykes S."/>
            <person name="Wortman J."/>
            <person name="Nusbaum C."/>
            <person name="Birren B."/>
        </authorList>
    </citation>
    <scope>NUCLEOTIDE SEQUENCE [LARGE SCALE GENOMIC DNA]</scope>
    <source>
        <strain evidence="2 3">CIP 110549</strain>
    </source>
</reference>
<evidence type="ECO:0000313" key="3">
    <source>
        <dbReference type="Proteomes" id="UP000023785"/>
    </source>
</evidence>
<feature type="transmembrane region" description="Helical" evidence="1">
    <location>
        <begin position="15"/>
        <end position="41"/>
    </location>
</feature>
<accession>V2TRG5</accession>